<comment type="caution">
    <text evidence="2">The sequence shown here is derived from an EMBL/GenBank/DDBJ whole genome shotgun (WGS) entry which is preliminary data.</text>
</comment>
<accession>A0ABW0CKG2</accession>
<protein>
    <submittedName>
        <fullName evidence="2">Uncharacterized protein</fullName>
    </submittedName>
</protein>
<keyword evidence="1" id="KW-0472">Membrane</keyword>
<proteinExistence type="predicted"/>
<evidence type="ECO:0000313" key="2">
    <source>
        <dbReference type="EMBL" id="MFC5216059.1"/>
    </source>
</evidence>
<dbReference type="EMBL" id="JBHSKM010000012">
    <property type="protein sequence ID" value="MFC5216059.1"/>
    <property type="molecule type" value="Genomic_DNA"/>
</dbReference>
<dbReference type="Proteomes" id="UP001596263">
    <property type="component" value="Unassembled WGS sequence"/>
</dbReference>
<gene>
    <name evidence="2" type="ORF">ACFPQ9_19655</name>
</gene>
<feature type="transmembrane region" description="Helical" evidence="1">
    <location>
        <begin position="27"/>
        <end position="50"/>
    </location>
</feature>
<dbReference type="RefSeq" id="WP_380854550.1">
    <property type="nucleotide sequence ID" value="NZ_JBHSKM010000012.1"/>
</dbReference>
<reference evidence="3" key="1">
    <citation type="journal article" date="2019" name="Int. J. Syst. Evol. Microbiol.">
        <title>The Global Catalogue of Microorganisms (GCM) 10K type strain sequencing project: providing services to taxonomists for standard genome sequencing and annotation.</title>
        <authorList>
            <consortium name="The Broad Institute Genomics Platform"/>
            <consortium name="The Broad Institute Genome Sequencing Center for Infectious Disease"/>
            <person name="Wu L."/>
            <person name="Ma J."/>
        </authorList>
    </citation>
    <scope>NUCLEOTIDE SEQUENCE [LARGE SCALE GENOMIC DNA]</scope>
    <source>
        <strain evidence="3">KCTC 42586</strain>
    </source>
</reference>
<organism evidence="2 3">
    <name type="scientific">Streptomyces coerulescens</name>
    <dbReference type="NCBI Taxonomy" id="29304"/>
    <lineage>
        <taxon>Bacteria</taxon>
        <taxon>Bacillati</taxon>
        <taxon>Actinomycetota</taxon>
        <taxon>Actinomycetes</taxon>
        <taxon>Kitasatosporales</taxon>
        <taxon>Streptomycetaceae</taxon>
        <taxon>Streptomyces</taxon>
    </lineage>
</organism>
<feature type="transmembrane region" description="Helical" evidence="1">
    <location>
        <begin position="62"/>
        <end position="81"/>
    </location>
</feature>
<evidence type="ECO:0000256" key="1">
    <source>
        <dbReference type="SAM" id="Phobius"/>
    </source>
</evidence>
<name>A0ABW0CKG2_STRCD</name>
<keyword evidence="1" id="KW-1133">Transmembrane helix</keyword>
<evidence type="ECO:0000313" key="3">
    <source>
        <dbReference type="Proteomes" id="UP001596263"/>
    </source>
</evidence>
<feature type="transmembrane region" description="Helical" evidence="1">
    <location>
        <begin position="87"/>
        <end position="111"/>
    </location>
</feature>
<sequence>MYPMQPTPPFQAPYGQRPNASGHPVGAVFLGFFASVVVSLLYSGLILATYEDLTVTQANTMYLVHALINGAIVGCLIGLVGHRNTGAHVSGAVIAAAGAFFGFTNALPLIIADRQSPAAIGDMMEADPFIPAKAWWNNELDGGVDWFSPSACSSPRPRHGVSPTSSAAGAARCDRSLVATPGHRGVPLGTLTSQIGPLPRVPLHEPGPGVLTLRVGLVVGRPTDLMHPLEHGLGTARIPKGVLDIDAPAQHGPGHLPQVRAERGRIGDGAQGAVQPEGVLGVLAIPISSSSWISRSAAVMGVGIFLPEVSAPGRGR</sequence>
<keyword evidence="1" id="KW-0812">Transmembrane</keyword>
<keyword evidence="3" id="KW-1185">Reference proteome</keyword>